<keyword evidence="1" id="KW-0479">Metal-binding</keyword>
<feature type="domain" description="THAP-type" evidence="5">
    <location>
        <begin position="60"/>
        <end position="100"/>
    </location>
</feature>
<gene>
    <name evidence="6" type="ORF">APHIGO_LOCUS7292</name>
</gene>
<name>A0A9P0J3R7_APHGO</name>
<dbReference type="SUPFAM" id="SSF57716">
    <property type="entry name" value="Glucocorticoid receptor-like (DNA-binding domain)"/>
    <property type="match status" value="1"/>
</dbReference>
<proteinExistence type="predicted"/>
<dbReference type="EMBL" id="OU899035">
    <property type="protein sequence ID" value="CAH1726391.1"/>
    <property type="molecule type" value="Genomic_DNA"/>
</dbReference>
<keyword evidence="3" id="KW-0862">Zinc</keyword>
<evidence type="ECO:0000256" key="2">
    <source>
        <dbReference type="ARBA" id="ARBA00022771"/>
    </source>
</evidence>
<dbReference type="GO" id="GO:0003677">
    <property type="term" value="F:DNA binding"/>
    <property type="evidence" value="ECO:0007669"/>
    <property type="project" value="UniProtKB-KW"/>
</dbReference>
<organism evidence="6 7">
    <name type="scientific">Aphis gossypii</name>
    <name type="common">Cotton aphid</name>
    <dbReference type="NCBI Taxonomy" id="80765"/>
    <lineage>
        <taxon>Eukaryota</taxon>
        <taxon>Metazoa</taxon>
        <taxon>Ecdysozoa</taxon>
        <taxon>Arthropoda</taxon>
        <taxon>Hexapoda</taxon>
        <taxon>Insecta</taxon>
        <taxon>Pterygota</taxon>
        <taxon>Neoptera</taxon>
        <taxon>Paraneoptera</taxon>
        <taxon>Hemiptera</taxon>
        <taxon>Sternorrhyncha</taxon>
        <taxon>Aphidomorpha</taxon>
        <taxon>Aphidoidea</taxon>
        <taxon>Aphididae</taxon>
        <taxon>Aphidini</taxon>
        <taxon>Aphis</taxon>
        <taxon>Aphis</taxon>
    </lineage>
</organism>
<protein>
    <recommendedName>
        <fullName evidence="5">THAP-type domain-containing protein</fullName>
    </recommendedName>
</protein>
<reference evidence="6" key="1">
    <citation type="submission" date="2022-02" db="EMBL/GenBank/DDBJ databases">
        <authorList>
            <person name="King R."/>
        </authorList>
    </citation>
    <scope>NUCLEOTIDE SEQUENCE</scope>
</reference>
<evidence type="ECO:0000259" key="5">
    <source>
        <dbReference type="Pfam" id="PF05485"/>
    </source>
</evidence>
<keyword evidence="4" id="KW-0238">DNA-binding</keyword>
<dbReference type="Proteomes" id="UP001154329">
    <property type="component" value="Chromosome 2"/>
</dbReference>
<dbReference type="InterPro" id="IPR006612">
    <property type="entry name" value="THAP_Znf"/>
</dbReference>
<keyword evidence="2" id="KW-0863">Zinc-finger</keyword>
<evidence type="ECO:0000313" key="7">
    <source>
        <dbReference type="Proteomes" id="UP001154329"/>
    </source>
</evidence>
<dbReference type="GO" id="GO:0008270">
    <property type="term" value="F:zinc ion binding"/>
    <property type="evidence" value="ECO:0007669"/>
    <property type="project" value="UniProtKB-KW"/>
</dbReference>
<evidence type="ECO:0000313" key="6">
    <source>
        <dbReference type="EMBL" id="CAH1726391.1"/>
    </source>
</evidence>
<evidence type="ECO:0000256" key="4">
    <source>
        <dbReference type="ARBA" id="ARBA00023125"/>
    </source>
</evidence>
<dbReference type="Pfam" id="PF05485">
    <property type="entry name" value="THAP"/>
    <property type="match status" value="1"/>
</dbReference>
<reference evidence="6" key="2">
    <citation type="submission" date="2022-10" db="EMBL/GenBank/DDBJ databases">
        <authorList>
            <consortium name="ENA_rothamsted_submissions"/>
            <consortium name="culmorum"/>
            <person name="King R."/>
        </authorList>
    </citation>
    <scope>NUCLEOTIDE SEQUENCE</scope>
</reference>
<evidence type="ECO:0000256" key="3">
    <source>
        <dbReference type="ARBA" id="ARBA00022833"/>
    </source>
</evidence>
<accession>A0A9P0J3R7</accession>
<sequence length="113" mass="13074">MIIGQRTDYIIIIIVSCPRGTETWSTDYKITLSVPQHQILKCYTYFNMFTSYNSPCGMKCCFPGCLSKRKEDTSTTPKSYFSFPKDSSRCTIWLEKCNCRSLMLIDPVILNKK</sequence>
<dbReference type="AlphaFoldDB" id="A0A9P0J3R7"/>
<keyword evidence="7" id="KW-1185">Reference proteome</keyword>
<evidence type="ECO:0000256" key="1">
    <source>
        <dbReference type="ARBA" id="ARBA00022723"/>
    </source>
</evidence>